<feature type="transmembrane region" description="Helical" evidence="10">
    <location>
        <begin position="149"/>
        <end position="178"/>
    </location>
</feature>
<feature type="signal peptide" evidence="11">
    <location>
        <begin position="1"/>
        <end position="19"/>
    </location>
</feature>
<keyword evidence="5 10" id="KW-1133">Transmembrane helix</keyword>
<organism evidence="13">
    <name type="scientific">Clastoptera arizonana</name>
    <name type="common">Arizona spittle bug</name>
    <dbReference type="NCBI Taxonomy" id="38151"/>
    <lineage>
        <taxon>Eukaryota</taxon>
        <taxon>Metazoa</taxon>
        <taxon>Ecdysozoa</taxon>
        <taxon>Arthropoda</taxon>
        <taxon>Hexapoda</taxon>
        <taxon>Insecta</taxon>
        <taxon>Pterygota</taxon>
        <taxon>Neoptera</taxon>
        <taxon>Paraneoptera</taxon>
        <taxon>Hemiptera</taxon>
        <taxon>Auchenorrhyncha</taxon>
        <taxon>Cercopoidea</taxon>
        <taxon>Clastopteridae</taxon>
        <taxon>Clastoptera</taxon>
    </lineage>
</organism>
<evidence type="ECO:0000256" key="6">
    <source>
        <dbReference type="ARBA" id="ARBA00023040"/>
    </source>
</evidence>
<evidence type="ECO:0000256" key="8">
    <source>
        <dbReference type="ARBA" id="ARBA00023170"/>
    </source>
</evidence>
<dbReference type="CDD" id="cd15039">
    <property type="entry name" value="7tmB3_Methuselah-like"/>
    <property type="match status" value="1"/>
</dbReference>
<evidence type="ECO:0000256" key="7">
    <source>
        <dbReference type="ARBA" id="ARBA00023136"/>
    </source>
</evidence>
<feature type="transmembrane region" description="Helical" evidence="10">
    <location>
        <begin position="263"/>
        <end position="284"/>
    </location>
</feature>
<comment type="similarity">
    <text evidence="2">Belongs to the G-protein coupled receptor 2 family. Mth subfamily.</text>
</comment>
<feature type="transmembrane region" description="Helical" evidence="10">
    <location>
        <begin position="373"/>
        <end position="393"/>
    </location>
</feature>
<dbReference type="GO" id="GO:0016020">
    <property type="term" value="C:membrane"/>
    <property type="evidence" value="ECO:0007669"/>
    <property type="project" value="UniProtKB-SubCell"/>
</dbReference>
<dbReference type="AlphaFoldDB" id="A0A1B6CNV6"/>
<evidence type="ECO:0000256" key="11">
    <source>
        <dbReference type="SAM" id="SignalP"/>
    </source>
</evidence>
<gene>
    <name evidence="13" type="ORF">g.34471</name>
</gene>
<evidence type="ECO:0000259" key="12">
    <source>
        <dbReference type="PROSITE" id="PS50261"/>
    </source>
</evidence>
<evidence type="ECO:0000313" key="13">
    <source>
        <dbReference type="EMBL" id="JAS15108.1"/>
    </source>
</evidence>
<dbReference type="GO" id="GO:0007166">
    <property type="term" value="P:cell surface receptor signaling pathway"/>
    <property type="evidence" value="ECO:0007669"/>
    <property type="project" value="InterPro"/>
</dbReference>
<dbReference type="Gene3D" id="1.20.1070.10">
    <property type="entry name" value="Rhodopsin 7-helix transmembrane proteins"/>
    <property type="match status" value="1"/>
</dbReference>
<proteinExistence type="inferred from homology"/>
<dbReference type="SUPFAM" id="SSF63877">
    <property type="entry name" value="Methuselah ectodomain"/>
    <property type="match status" value="1"/>
</dbReference>
<accession>A0A1B6CNV6</accession>
<keyword evidence="4 11" id="KW-0732">Signal</keyword>
<reference evidence="13" key="1">
    <citation type="submission" date="2015-12" db="EMBL/GenBank/DDBJ databases">
        <title>De novo transcriptome assembly of four potential Pierce s Disease insect vectors from Arizona vineyards.</title>
        <authorList>
            <person name="Tassone E.E."/>
        </authorList>
    </citation>
    <scope>NUCLEOTIDE SEQUENCE</scope>
</reference>
<dbReference type="PRINTS" id="PR00249">
    <property type="entry name" value="GPCRSECRETIN"/>
</dbReference>
<feature type="transmembrane region" description="Helical" evidence="10">
    <location>
        <begin position="215"/>
        <end position="242"/>
    </location>
</feature>
<dbReference type="GO" id="GO:0004930">
    <property type="term" value="F:G protein-coupled receptor activity"/>
    <property type="evidence" value="ECO:0007669"/>
    <property type="project" value="UniProtKB-KW"/>
</dbReference>
<keyword evidence="3 10" id="KW-0812">Transmembrane</keyword>
<evidence type="ECO:0000256" key="10">
    <source>
        <dbReference type="SAM" id="Phobius"/>
    </source>
</evidence>
<evidence type="ECO:0000256" key="9">
    <source>
        <dbReference type="ARBA" id="ARBA00023224"/>
    </source>
</evidence>
<dbReference type="InterPro" id="IPR052808">
    <property type="entry name" value="GPCR_Mth-like"/>
</dbReference>
<sequence length="450" mass="51061">MMSTLSLLVYVCSISLVLGQDESSYIVPKCCAIGETLVEQGESCIRSNLTFEPEFWSSENQNSIIPPEEIQTIDLIIGDPCLYGKYRLEPELDSGDEYHILQNGSLLLPFLQPGLLGTTEYCLESFNHSGTTMVMPLVCFPPPPPPLTFWQSVVLIVYPIGLIISIPFLVMTFVVFAFIPELRDAHGKSLSCHVFCLIIAYLSLAFVQIEGHDLPNAICITLAFVIQFSFMSCFFWLNVMCVDTWWRLTSGICTTRNLENRRFVWYSVYAWICPALIVIVTMIMDFSPTVPAAYLKPNFGLQSCWFHSDNAALPYFYGPVGLLLIFNTTLFLLCINALRNDLELVYQEDAYTLQNSELTCSTASRRVEMFKQCLILFIVMGLNWTLELASFLIKGPPQIWLLTDIINSLQGVIIFLVFVVRIRRVRLLATERLLPCFKNVHPQGRSRPKV</sequence>
<evidence type="ECO:0000256" key="1">
    <source>
        <dbReference type="ARBA" id="ARBA00004141"/>
    </source>
</evidence>
<evidence type="ECO:0000256" key="2">
    <source>
        <dbReference type="ARBA" id="ARBA00008979"/>
    </source>
</evidence>
<dbReference type="Gene3D" id="2.170.180.11">
    <property type="entry name" value="Methuselah ectodomain, domain 2"/>
    <property type="match status" value="1"/>
</dbReference>
<feature type="chain" id="PRO_5008580529" description="G-protein coupled receptors family 2 profile 2 domain-containing protein" evidence="11">
    <location>
        <begin position="20"/>
        <end position="450"/>
    </location>
</feature>
<dbReference type="PANTHER" id="PTHR46953">
    <property type="entry name" value="G-PROTEIN COUPLED RECEPTOR MTH-LIKE 1-RELATED"/>
    <property type="match status" value="1"/>
</dbReference>
<dbReference type="InterPro" id="IPR017981">
    <property type="entry name" value="GPCR_2-like_7TM"/>
</dbReference>
<feature type="transmembrane region" description="Helical" evidence="10">
    <location>
        <begin position="315"/>
        <end position="338"/>
    </location>
</feature>
<evidence type="ECO:0000256" key="4">
    <source>
        <dbReference type="ARBA" id="ARBA00022729"/>
    </source>
</evidence>
<evidence type="ECO:0000256" key="5">
    <source>
        <dbReference type="ARBA" id="ARBA00022989"/>
    </source>
</evidence>
<feature type="domain" description="G-protein coupled receptors family 2 profile 2" evidence="12">
    <location>
        <begin position="154"/>
        <end position="422"/>
    </location>
</feature>
<evidence type="ECO:0000256" key="3">
    <source>
        <dbReference type="ARBA" id="ARBA00022692"/>
    </source>
</evidence>
<protein>
    <recommendedName>
        <fullName evidence="12">G-protein coupled receptors family 2 profile 2 domain-containing protein</fullName>
    </recommendedName>
</protein>
<comment type="subcellular location">
    <subcellularLocation>
        <location evidence="1">Membrane</location>
        <topology evidence="1">Multi-pass membrane protein</topology>
    </subcellularLocation>
</comment>
<name>A0A1B6CNV6_9HEMI</name>
<dbReference type="InterPro" id="IPR000832">
    <property type="entry name" value="GPCR_2_secretin-like"/>
</dbReference>
<dbReference type="EMBL" id="GEDC01022190">
    <property type="protein sequence ID" value="JAS15108.1"/>
    <property type="molecule type" value="Transcribed_RNA"/>
</dbReference>
<keyword evidence="8" id="KW-0675">Receptor</keyword>
<feature type="transmembrane region" description="Helical" evidence="10">
    <location>
        <begin position="190"/>
        <end position="209"/>
    </location>
</feature>
<dbReference type="Pfam" id="PF00002">
    <property type="entry name" value="7tm_2"/>
    <property type="match status" value="1"/>
</dbReference>
<dbReference type="InterPro" id="IPR023311">
    <property type="entry name" value="Methusela_ecto_dom_2"/>
</dbReference>
<feature type="transmembrane region" description="Helical" evidence="10">
    <location>
        <begin position="399"/>
        <end position="420"/>
    </location>
</feature>
<keyword evidence="6" id="KW-0297">G-protein coupled receptor</keyword>
<dbReference type="PANTHER" id="PTHR46953:SF1">
    <property type="entry name" value="G-PROTEIN COUPLED RECEPTOR MTH-LIKE 1-RELATED"/>
    <property type="match status" value="1"/>
</dbReference>
<dbReference type="SUPFAM" id="SSF81321">
    <property type="entry name" value="Family A G protein-coupled receptor-like"/>
    <property type="match status" value="1"/>
</dbReference>
<dbReference type="PROSITE" id="PS50261">
    <property type="entry name" value="G_PROTEIN_RECEP_F2_4"/>
    <property type="match status" value="1"/>
</dbReference>
<keyword evidence="7 10" id="KW-0472">Membrane</keyword>
<dbReference type="InterPro" id="IPR036272">
    <property type="entry name" value="Methuselah_N_sf"/>
</dbReference>
<keyword evidence="9" id="KW-0807">Transducer</keyword>